<dbReference type="Proteomes" id="UP001300871">
    <property type="component" value="Unassembled WGS sequence"/>
</dbReference>
<accession>A0AAW6B3K2</accession>
<comment type="caution">
    <text evidence="1">The sequence shown here is derived from an EMBL/GenBank/DDBJ whole genome shotgun (WGS) entry which is preliminary data.</text>
</comment>
<reference evidence="1" key="1">
    <citation type="submission" date="2023-01" db="EMBL/GenBank/DDBJ databases">
        <title>Human gut microbiome strain richness.</title>
        <authorList>
            <person name="Chen-Liaw A."/>
        </authorList>
    </citation>
    <scope>NUCLEOTIDE SEQUENCE</scope>
    <source>
        <strain evidence="1">B1_m1001713B170214d0_201011</strain>
    </source>
</reference>
<protein>
    <submittedName>
        <fullName evidence="1">Head-tail connector protein</fullName>
    </submittedName>
</protein>
<name>A0AAW6B3K2_CLOSY</name>
<dbReference type="Pfam" id="PF24829">
    <property type="entry name" value="Phage_connect_2"/>
    <property type="match status" value="1"/>
</dbReference>
<gene>
    <name evidence="1" type="ORF">PM006_20835</name>
</gene>
<dbReference type="AlphaFoldDB" id="A0AAW6B3K2"/>
<dbReference type="EMBL" id="JAQLGM010000084">
    <property type="protein sequence ID" value="MDB2002653.1"/>
    <property type="molecule type" value="Genomic_DNA"/>
</dbReference>
<proteinExistence type="predicted"/>
<dbReference type="InterPro" id="IPR006450">
    <property type="entry name" value="Phage_HK97_gp6-like"/>
</dbReference>
<sequence>MLEKVKMALRIKTTAFDSEIEDLIQAALKDLEIAGVGNKNPDDPLIGRAVITYCAVYMGPGDQMERMKAAYDEQKAQMQMATGYGLPAEKQP</sequence>
<dbReference type="RefSeq" id="WP_073930446.1">
    <property type="nucleotide sequence ID" value="NZ_JANKAG010000016.1"/>
</dbReference>
<evidence type="ECO:0000313" key="1">
    <source>
        <dbReference type="EMBL" id="MDB2002653.1"/>
    </source>
</evidence>
<organism evidence="1 2">
    <name type="scientific">Clostridium symbiosum</name>
    <name type="common">Bacteroides symbiosus</name>
    <dbReference type="NCBI Taxonomy" id="1512"/>
    <lineage>
        <taxon>Bacteria</taxon>
        <taxon>Bacillati</taxon>
        <taxon>Bacillota</taxon>
        <taxon>Clostridia</taxon>
        <taxon>Lachnospirales</taxon>
        <taxon>Lachnospiraceae</taxon>
        <taxon>Otoolea</taxon>
    </lineage>
</organism>
<dbReference type="InterPro" id="IPR056951">
    <property type="entry name" value="Phage_connect_2"/>
</dbReference>
<dbReference type="NCBIfam" id="TIGR01560">
    <property type="entry name" value="put_DNA_pack"/>
    <property type="match status" value="1"/>
</dbReference>
<evidence type="ECO:0000313" key="2">
    <source>
        <dbReference type="Proteomes" id="UP001300871"/>
    </source>
</evidence>